<dbReference type="GO" id="GO:0031418">
    <property type="term" value="F:L-ascorbic acid binding"/>
    <property type="evidence" value="ECO:0007669"/>
    <property type="project" value="UniProtKB-KW"/>
</dbReference>
<dbReference type="InterPro" id="IPR006620">
    <property type="entry name" value="Pro_4_hyd_alph"/>
</dbReference>
<evidence type="ECO:0000256" key="6">
    <source>
        <dbReference type="ARBA" id="ARBA00023002"/>
    </source>
</evidence>
<dbReference type="GO" id="GO:0005506">
    <property type="term" value="F:iron ion binding"/>
    <property type="evidence" value="ECO:0007669"/>
    <property type="project" value="InterPro"/>
</dbReference>
<dbReference type="Proteomes" id="UP000323502">
    <property type="component" value="Unassembled WGS sequence"/>
</dbReference>
<protein>
    <submittedName>
        <fullName evidence="10">Proline hydroxylase</fullName>
    </submittedName>
    <submittedName>
        <fullName evidence="11">Prolyl 4-hydroxylase</fullName>
    </submittedName>
</protein>
<keyword evidence="3" id="KW-0256">Endoplasmic reticulum</keyword>
<dbReference type="RefSeq" id="WP_149681054.1">
    <property type="nucleotide sequence ID" value="NZ_FNBI01000001.1"/>
</dbReference>
<proteinExistence type="predicted"/>
<keyword evidence="4" id="KW-0847">Vitamin C</keyword>
<evidence type="ECO:0000256" key="1">
    <source>
        <dbReference type="ARBA" id="ARBA00001961"/>
    </source>
</evidence>
<dbReference type="InterPro" id="IPR044862">
    <property type="entry name" value="Pro_4_hyd_alph_FE2OG_OXY"/>
</dbReference>
<dbReference type="GO" id="GO:0004656">
    <property type="term" value="F:procollagen-proline 4-dioxygenase activity"/>
    <property type="evidence" value="ECO:0007669"/>
    <property type="project" value="TreeGrafter"/>
</dbReference>
<dbReference type="Gene3D" id="1.25.40.10">
    <property type="entry name" value="Tetratricopeptide repeat domain"/>
    <property type="match status" value="1"/>
</dbReference>
<dbReference type="InterPro" id="IPR045054">
    <property type="entry name" value="P4HA-like"/>
</dbReference>
<evidence type="ECO:0000313" key="10">
    <source>
        <dbReference type="EMBL" id="MWC42562.1"/>
    </source>
</evidence>
<keyword evidence="6" id="KW-0560">Oxidoreductase</keyword>
<keyword evidence="5" id="KW-0223">Dioxygenase</keyword>
<dbReference type="Pfam" id="PF13640">
    <property type="entry name" value="2OG-FeII_Oxy_3"/>
    <property type="match status" value="1"/>
</dbReference>
<evidence type="ECO:0000313" key="11">
    <source>
        <dbReference type="EMBL" id="SDE79509.1"/>
    </source>
</evidence>
<dbReference type="AlphaFoldDB" id="A0A1G7FUG9"/>
<dbReference type="EMBL" id="FNBI01000001">
    <property type="protein sequence ID" value="SDE79509.1"/>
    <property type="molecule type" value="Genomic_DNA"/>
</dbReference>
<dbReference type="PANTHER" id="PTHR10869:SF246">
    <property type="entry name" value="TRANSMEMBRANE PROLYL 4-HYDROXYLASE"/>
    <property type="match status" value="1"/>
</dbReference>
<dbReference type="PANTHER" id="PTHR10869">
    <property type="entry name" value="PROLYL 4-HYDROXYLASE ALPHA SUBUNIT"/>
    <property type="match status" value="1"/>
</dbReference>
<keyword evidence="7" id="KW-0408">Iron</keyword>
<dbReference type="EMBL" id="WSUT01000005">
    <property type="protein sequence ID" value="MWC42562.1"/>
    <property type="molecule type" value="Genomic_DNA"/>
</dbReference>
<evidence type="ECO:0000313" key="12">
    <source>
        <dbReference type="Proteomes" id="UP000323502"/>
    </source>
</evidence>
<gene>
    <name evidence="10" type="ORF">GQR91_02665</name>
    <name evidence="11" type="ORF">SAMN05216557_101557</name>
</gene>
<evidence type="ECO:0000259" key="9">
    <source>
        <dbReference type="PROSITE" id="PS51471"/>
    </source>
</evidence>
<evidence type="ECO:0000256" key="7">
    <source>
        <dbReference type="ARBA" id="ARBA00023004"/>
    </source>
</evidence>
<dbReference type="InterPro" id="IPR005123">
    <property type="entry name" value="Oxoglu/Fe-dep_dioxygenase_dom"/>
</dbReference>
<comment type="cofactor">
    <cofactor evidence="1">
        <name>L-ascorbate</name>
        <dbReference type="ChEBI" id="CHEBI:38290"/>
    </cofactor>
</comment>
<evidence type="ECO:0000313" key="13">
    <source>
        <dbReference type="Proteomes" id="UP000436801"/>
    </source>
</evidence>
<evidence type="ECO:0000256" key="3">
    <source>
        <dbReference type="ARBA" id="ARBA00022824"/>
    </source>
</evidence>
<reference evidence="11 12" key="1">
    <citation type="submission" date="2016-10" db="EMBL/GenBank/DDBJ databases">
        <authorList>
            <person name="Varghese N."/>
            <person name="Submissions S."/>
        </authorList>
    </citation>
    <scope>NUCLEOTIDE SEQUENCE [LARGE SCALE GENOMIC DNA]</scope>
    <source>
        <strain evidence="11 12">S7-754</strain>
    </source>
</reference>
<dbReference type="InterPro" id="IPR011990">
    <property type="entry name" value="TPR-like_helical_dom_sf"/>
</dbReference>
<evidence type="ECO:0000256" key="5">
    <source>
        <dbReference type="ARBA" id="ARBA00022964"/>
    </source>
</evidence>
<accession>A0A1G7FUG9</accession>
<dbReference type="OrthoDB" id="269774at2"/>
<evidence type="ECO:0000256" key="8">
    <source>
        <dbReference type="ARBA" id="ARBA00023180"/>
    </source>
</evidence>
<keyword evidence="2" id="KW-0479">Metal-binding</keyword>
<dbReference type="PROSITE" id="PS51471">
    <property type="entry name" value="FE2OG_OXY"/>
    <property type="match status" value="1"/>
</dbReference>
<keyword evidence="12" id="KW-1185">Reference proteome</keyword>
<keyword evidence="8" id="KW-0325">Glycoprotein</keyword>
<dbReference type="Gene3D" id="2.60.120.620">
    <property type="entry name" value="q2cbj1_9rhob like domain"/>
    <property type="match status" value="1"/>
</dbReference>
<dbReference type="SMART" id="SM00702">
    <property type="entry name" value="P4Hc"/>
    <property type="match status" value="1"/>
</dbReference>
<evidence type="ECO:0000256" key="4">
    <source>
        <dbReference type="ARBA" id="ARBA00022896"/>
    </source>
</evidence>
<organism evidence="11 12">
    <name type="scientific">Sphingomonas carotinifaciens</name>
    <dbReference type="NCBI Taxonomy" id="1166323"/>
    <lineage>
        <taxon>Bacteria</taxon>
        <taxon>Pseudomonadati</taxon>
        <taxon>Pseudomonadota</taxon>
        <taxon>Alphaproteobacteria</taxon>
        <taxon>Sphingomonadales</taxon>
        <taxon>Sphingomonadaceae</taxon>
        <taxon>Sphingomonas</taxon>
    </lineage>
</organism>
<dbReference type="Proteomes" id="UP000436801">
    <property type="component" value="Unassembled WGS sequence"/>
</dbReference>
<evidence type="ECO:0000256" key="2">
    <source>
        <dbReference type="ARBA" id="ARBA00022723"/>
    </source>
</evidence>
<dbReference type="SUPFAM" id="SSF81901">
    <property type="entry name" value="HCP-like"/>
    <property type="match status" value="1"/>
</dbReference>
<reference evidence="10 13" key="2">
    <citation type="submission" date="2019-12" db="EMBL/GenBank/DDBJ databases">
        <authorList>
            <person name="Zheng J."/>
        </authorList>
    </citation>
    <scope>NUCLEOTIDE SEQUENCE [LARGE SCALE GENOMIC DNA]</scope>
    <source>
        <strain evidence="10 13">DSM 27347</strain>
    </source>
</reference>
<name>A0A1G7FUG9_9SPHN</name>
<feature type="domain" description="Fe2OG dioxygenase" evidence="9">
    <location>
        <begin position="214"/>
        <end position="314"/>
    </location>
</feature>
<sequence length="326" mass="34479">MHQDPIAAAQTLLAAGRQNEAIAAIDRAAATGDAGALFQRAFWHLVGQPLPRDLPRARADLRRAVAGGHREARLMEITLAANGTGAPADWSGSMALLRSAAESDRDAAALLHLLDAMTLDAGGAPRQLPPIEPLTPDGSVARVPRLLSPAECAHIANSAADLLAPAFVVDPRTGRSVPHPIRTSDAAVIGPLREDPVIRAINHRLAAASRTPIGAGEALTVLRYQPGQQFRLHSDILPQTRNQRVTTVLVYLNDGFTGGETVFPDHGLTVAPRTGDAVIFTNVDAAGRPAAAARHAGMPVRSGVKWLATRWIRARAFDVWQGPEAA</sequence>